<evidence type="ECO:0000313" key="3">
    <source>
        <dbReference type="EMBL" id="CAL8084083.1"/>
    </source>
</evidence>
<accession>A0ABP1PZT1</accession>
<protein>
    <recommendedName>
        <fullName evidence="5">Odorant receptor</fullName>
    </recommendedName>
</protein>
<sequence length="442" mass="50907">MGKFEMMGGRGGSESPMASSSDIETGSPSPPPPPHLEEKLESLPKNTSRHTLNIYFNVSYYLLLIPFKPFYNVETGRCSLTTFSIQRILCLFVMWPLILLNILSYIIRALYLIFTVNKISAKGYFNVFAQFLYAFKELKLMWTFLKKQDKIQEYLTSINQNSLLIKKRDEKEDRFRVDWTILYILFVFFVYLANFIKLGQTLSLTPSSFITSGRTRFFLTDPLPAEDEYWTVENILLGSVDIILRLASLVNLFSTFIFFLLPFPLWKATRHFETFATHSSSSARPKHSEGWVYHRETNILEKYEELKILNESGNEAWATLTLLWILELAVKIVLEFDNSVVSSNPVDVVVLLGTQGLMIVSLMMGAEVVRMVERFKGWLITKRKSRREFFIGRSQEVRMIMEELQGSPIGIGAPGVYQLSYSFLAQLLCFIVITLFLSFPST</sequence>
<keyword evidence="2" id="KW-1133">Transmembrane helix</keyword>
<keyword evidence="4" id="KW-1185">Reference proteome</keyword>
<name>A0ABP1PZT1_9HEXA</name>
<evidence type="ECO:0000256" key="2">
    <source>
        <dbReference type="SAM" id="Phobius"/>
    </source>
</evidence>
<evidence type="ECO:0000256" key="1">
    <source>
        <dbReference type="SAM" id="MobiDB-lite"/>
    </source>
</evidence>
<feature type="transmembrane region" description="Helical" evidence="2">
    <location>
        <begin position="177"/>
        <end position="196"/>
    </location>
</feature>
<reference evidence="3 4" key="1">
    <citation type="submission" date="2024-08" db="EMBL/GenBank/DDBJ databases">
        <authorList>
            <person name="Cucini C."/>
            <person name="Frati F."/>
        </authorList>
    </citation>
    <scope>NUCLEOTIDE SEQUENCE [LARGE SCALE GENOMIC DNA]</scope>
</reference>
<feature type="transmembrane region" description="Helical" evidence="2">
    <location>
        <begin position="242"/>
        <end position="261"/>
    </location>
</feature>
<comment type="caution">
    <text evidence="3">The sequence shown here is derived from an EMBL/GenBank/DDBJ whole genome shotgun (WGS) entry which is preliminary data.</text>
</comment>
<feature type="transmembrane region" description="Helical" evidence="2">
    <location>
        <begin position="346"/>
        <end position="366"/>
    </location>
</feature>
<keyword evidence="2" id="KW-0812">Transmembrane</keyword>
<feature type="transmembrane region" description="Helical" evidence="2">
    <location>
        <begin position="419"/>
        <end position="439"/>
    </location>
</feature>
<feature type="transmembrane region" description="Helical" evidence="2">
    <location>
        <begin position="91"/>
        <end position="114"/>
    </location>
</feature>
<feature type="region of interest" description="Disordered" evidence="1">
    <location>
        <begin position="1"/>
        <end position="40"/>
    </location>
</feature>
<keyword evidence="2" id="KW-0472">Membrane</keyword>
<gene>
    <name evidence="3" type="ORF">ODALV1_LOCUS5691</name>
</gene>
<feature type="compositionally biased region" description="Polar residues" evidence="1">
    <location>
        <begin position="16"/>
        <end position="26"/>
    </location>
</feature>
<evidence type="ECO:0000313" key="4">
    <source>
        <dbReference type="Proteomes" id="UP001642540"/>
    </source>
</evidence>
<dbReference type="Proteomes" id="UP001642540">
    <property type="component" value="Unassembled WGS sequence"/>
</dbReference>
<evidence type="ECO:0008006" key="5">
    <source>
        <dbReference type="Google" id="ProtNLM"/>
    </source>
</evidence>
<organism evidence="3 4">
    <name type="scientific">Orchesella dallaii</name>
    <dbReference type="NCBI Taxonomy" id="48710"/>
    <lineage>
        <taxon>Eukaryota</taxon>
        <taxon>Metazoa</taxon>
        <taxon>Ecdysozoa</taxon>
        <taxon>Arthropoda</taxon>
        <taxon>Hexapoda</taxon>
        <taxon>Collembola</taxon>
        <taxon>Entomobryomorpha</taxon>
        <taxon>Entomobryoidea</taxon>
        <taxon>Orchesellidae</taxon>
        <taxon>Orchesellinae</taxon>
        <taxon>Orchesella</taxon>
    </lineage>
</organism>
<dbReference type="EMBL" id="CAXLJM020000017">
    <property type="protein sequence ID" value="CAL8084083.1"/>
    <property type="molecule type" value="Genomic_DNA"/>
</dbReference>
<proteinExistence type="predicted"/>